<protein>
    <recommendedName>
        <fullName evidence="3">Transposase</fullName>
    </recommendedName>
</protein>
<dbReference type="Proteomes" id="UP001565471">
    <property type="component" value="Unassembled WGS sequence"/>
</dbReference>
<sequence length="43" mass="4749">MGVAFDALAFHQDYAVLSWFAEVVPAIGGDRHDPPLERQIVPL</sequence>
<name>A0ABV4FG72_BRAEL</name>
<accession>A0ABV4FG72</accession>
<proteinExistence type="predicted"/>
<keyword evidence="2" id="KW-1185">Reference proteome</keyword>
<gene>
    <name evidence="1" type="ORF">ABIF29_009294</name>
</gene>
<evidence type="ECO:0000313" key="2">
    <source>
        <dbReference type="Proteomes" id="UP001565471"/>
    </source>
</evidence>
<dbReference type="EMBL" id="JBGBZA010000002">
    <property type="protein sequence ID" value="MEY9322495.1"/>
    <property type="molecule type" value="Genomic_DNA"/>
</dbReference>
<evidence type="ECO:0000313" key="1">
    <source>
        <dbReference type="EMBL" id="MEY9322495.1"/>
    </source>
</evidence>
<organism evidence="1 2">
    <name type="scientific">Bradyrhizobium elkanii</name>
    <dbReference type="NCBI Taxonomy" id="29448"/>
    <lineage>
        <taxon>Bacteria</taxon>
        <taxon>Pseudomonadati</taxon>
        <taxon>Pseudomonadota</taxon>
        <taxon>Alphaproteobacteria</taxon>
        <taxon>Hyphomicrobiales</taxon>
        <taxon>Nitrobacteraceae</taxon>
        <taxon>Bradyrhizobium</taxon>
    </lineage>
</organism>
<dbReference type="RefSeq" id="WP_259265652.1">
    <property type="nucleotide sequence ID" value="NZ_CP126004.1"/>
</dbReference>
<evidence type="ECO:0008006" key="3">
    <source>
        <dbReference type="Google" id="ProtNLM"/>
    </source>
</evidence>
<reference evidence="1 2" key="1">
    <citation type="submission" date="2024-07" db="EMBL/GenBank/DDBJ databases">
        <title>Genomic Encyclopedia of Type Strains, Phase V (KMG-V): Genome sequencing to study the core and pangenomes of soil and plant-associated prokaryotes.</title>
        <authorList>
            <person name="Whitman W."/>
        </authorList>
    </citation>
    <scope>NUCLEOTIDE SEQUENCE [LARGE SCALE GENOMIC DNA]</scope>
    <source>
        <strain evidence="1 2">USDA 415</strain>
    </source>
</reference>
<comment type="caution">
    <text evidence="1">The sequence shown here is derived from an EMBL/GenBank/DDBJ whole genome shotgun (WGS) entry which is preliminary data.</text>
</comment>